<evidence type="ECO:0000313" key="2">
    <source>
        <dbReference type="EMBL" id="KAG2492082.1"/>
    </source>
</evidence>
<dbReference type="InterPro" id="IPR028889">
    <property type="entry name" value="USP"/>
</dbReference>
<dbReference type="AlphaFoldDB" id="A0A835XYR8"/>
<name>A0A835XYR8_9CHLO</name>
<gene>
    <name evidence="2" type="ORF">HYH03_009578</name>
</gene>
<dbReference type="Pfam" id="PF00443">
    <property type="entry name" value="UCH"/>
    <property type="match status" value="1"/>
</dbReference>
<dbReference type="Gene3D" id="3.90.70.10">
    <property type="entry name" value="Cysteine proteinases"/>
    <property type="match status" value="1"/>
</dbReference>
<dbReference type="OrthoDB" id="420187at2759"/>
<sequence length="104" mass="11371">MVDNLTRFGADFEVDQQEDSHEFLLAVLNGMESDAQFMGGQLHRTIVGDLFRGDLRSSVRCEECGNVSSTHQPFTALTALSLPIVKGNGVRSPQQPAPPIWRGA</sequence>
<dbReference type="GO" id="GO:0016579">
    <property type="term" value="P:protein deubiquitination"/>
    <property type="evidence" value="ECO:0007669"/>
    <property type="project" value="InterPro"/>
</dbReference>
<dbReference type="PANTHER" id="PTHR21646">
    <property type="entry name" value="UBIQUITIN CARBOXYL-TERMINAL HYDROLASE"/>
    <property type="match status" value="1"/>
</dbReference>
<dbReference type="PROSITE" id="PS50235">
    <property type="entry name" value="USP_3"/>
    <property type="match status" value="1"/>
</dbReference>
<feature type="domain" description="USP" evidence="1">
    <location>
        <begin position="1"/>
        <end position="104"/>
    </location>
</feature>
<dbReference type="GO" id="GO:0004843">
    <property type="term" value="F:cysteine-type deubiquitinase activity"/>
    <property type="evidence" value="ECO:0007669"/>
    <property type="project" value="InterPro"/>
</dbReference>
<dbReference type="Proteomes" id="UP000612055">
    <property type="component" value="Unassembled WGS sequence"/>
</dbReference>
<evidence type="ECO:0000259" key="1">
    <source>
        <dbReference type="PROSITE" id="PS50235"/>
    </source>
</evidence>
<dbReference type="EMBL" id="JAEHOE010000047">
    <property type="protein sequence ID" value="KAG2492082.1"/>
    <property type="molecule type" value="Genomic_DNA"/>
</dbReference>
<dbReference type="SUPFAM" id="SSF54001">
    <property type="entry name" value="Cysteine proteinases"/>
    <property type="match status" value="1"/>
</dbReference>
<comment type="caution">
    <text evidence="2">The sequence shown here is derived from an EMBL/GenBank/DDBJ whole genome shotgun (WGS) entry which is preliminary data.</text>
</comment>
<dbReference type="InterPro" id="IPR050185">
    <property type="entry name" value="Ub_carboxyl-term_hydrolase"/>
</dbReference>
<protein>
    <recommendedName>
        <fullName evidence="1">USP domain-containing protein</fullName>
    </recommendedName>
</protein>
<keyword evidence="3" id="KW-1185">Reference proteome</keyword>
<accession>A0A835XYR8</accession>
<dbReference type="InterPro" id="IPR038765">
    <property type="entry name" value="Papain-like_cys_pep_sf"/>
</dbReference>
<reference evidence="2" key="1">
    <citation type="journal article" date="2020" name="bioRxiv">
        <title>Comparative genomics of Chlamydomonas.</title>
        <authorList>
            <person name="Craig R.J."/>
            <person name="Hasan A.R."/>
            <person name="Ness R.W."/>
            <person name="Keightley P.D."/>
        </authorList>
    </citation>
    <scope>NUCLEOTIDE SEQUENCE</scope>
    <source>
        <strain evidence="2">CCAP 11/70</strain>
    </source>
</reference>
<organism evidence="2 3">
    <name type="scientific">Edaphochlamys debaryana</name>
    <dbReference type="NCBI Taxonomy" id="47281"/>
    <lineage>
        <taxon>Eukaryota</taxon>
        <taxon>Viridiplantae</taxon>
        <taxon>Chlorophyta</taxon>
        <taxon>core chlorophytes</taxon>
        <taxon>Chlorophyceae</taxon>
        <taxon>CS clade</taxon>
        <taxon>Chlamydomonadales</taxon>
        <taxon>Chlamydomonadales incertae sedis</taxon>
        <taxon>Edaphochlamys</taxon>
    </lineage>
</organism>
<proteinExistence type="predicted"/>
<dbReference type="InterPro" id="IPR001394">
    <property type="entry name" value="Peptidase_C19_UCH"/>
</dbReference>
<evidence type="ECO:0000313" key="3">
    <source>
        <dbReference type="Proteomes" id="UP000612055"/>
    </source>
</evidence>